<accession>A0A516SH63</accession>
<dbReference type="NCBIfam" id="TIGR03373">
    <property type="entry name" value="VI_minor_4"/>
    <property type="match status" value="1"/>
</dbReference>
<dbReference type="EMBL" id="CP041730">
    <property type="protein sequence ID" value="QDQ27503.1"/>
    <property type="molecule type" value="Genomic_DNA"/>
</dbReference>
<evidence type="ECO:0000313" key="1">
    <source>
        <dbReference type="EMBL" id="QDQ27503.1"/>
    </source>
</evidence>
<dbReference type="RefSeq" id="WP_144278896.1">
    <property type="nucleotide sequence ID" value="NZ_CP041730.1"/>
</dbReference>
<dbReference type="Gene3D" id="3.40.1730.10">
    <property type="entry name" value="pa0076 domain"/>
    <property type="match status" value="1"/>
</dbReference>
<dbReference type="InterPro" id="IPR038225">
    <property type="entry name" value="TagF_sf"/>
</dbReference>
<protein>
    <submittedName>
        <fullName evidence="1">Type VI secretion system-associated protein TagF</fullName>
    </submittedName>
</protein>
<dbReference type="PIRSF" id="PIRSF029287">
    <property type="entry name" value="UCP029287"/>
    <property type="match status" value="1"/>
</dbReference>
<dbReference type="Proteomes" id="UP000317550">
    <property type="component" value="Chromosome"/>
</dbReference>
<sequence>MSQDLPIAGWYGKLPSLSDFASRRLDSGFIDAWDGWLRTSLMASREKLGQAWLDRYLTARVWRFLLAPGVCGQPAYAGVMMPSVDAVGRYYPLTLCAAISAPWAARFARAESQCWFDQIETIALAALSRNLSPEQLDEALARVPMPRARPEDAQLDAAALQLAEAWRMQGGQPSHVTLTGGRALADLFNSLGRHTFARLSDGKSIWWTGSRDFEPISLVRFDGMPPPYAYAQFLAAGNGEVSTARA</sequence>
<reference evidence="2" key="1">
    <citation type="submission" date="2019-07" db="EMBL/GenBank/DDBJ databases">
        <title>Chitinimonas sp. nov., isolated from Ny-Alesund, arctica soil.</title>
        <authorList>
            <person name="Xu Q."/>
            <person name="Peng F."/>
        </authorList>
    </citation>
    <scope>NUCLEOTIDE SEQUENCE [LARGE SCALE GENOMIC DNA]</scope>
    <source>
        <strain evidence="2">R3-44</strain>
    </source>
</reference>
<proteinExistence type="predicted"/>
<keyword evidence="2" id="KW-1185">Reference proteome</keyword>
<dbReference type="OrthoDB" id="9801841at2"/>
<organism evidence="1 2">
    <name type="scientific">Chitinimonas arctica</name>
    <dbReference type="NCBI Taxonomy" id="2594795"/>
    <lineage>
        <taxon>Bacteria</taxon>
        <taxon>Pseudomonadati</taxon>
        <taxon>Pseudomonadota</taxon>
        <taxon>Betaproteobacteria</taxon>
        <taxon>Neisseriales</taxon>
        <taxon>Chitinibacteraceae</taxon>
        <taxon>Chitinimonas</taxon>
    </lineage>
</organism>
<dbReference type="AlphaFoldDB" id="A0A516SH63"/>
<dbReference type="KEGG" id="cari:FNU76_14695"/>
<evidence type="ECO:0000313" key="2">
    <source>
        <dbReference type="Proteomes" id="UP000317550"/>
    </source>
</evidence>
<dbReference type="Pfam" id="PF09867">
    <property type="entry name" value="TagF_N"/>
    <property type="match status" value="1"/>
</dbReference>
<dbReference type="InterPro" id="IPR017748">
    <property type="entry name" value="TagF"/>
</dbReference>
<name>A0A516SH63_9NEIS</name>
<gene>
    <name evidence="1" type="primary">tagF</name>
    <name evidence="1" type="ORF">FNU76_14695</name>
</gene>